<evidence type="ECO:0000256" key="8">
    <source>
        <dbReference type="ARBA" id="ARBA00022777"/>
    </source>
</evidence>
<dbReference type="Gene3D" id="3.30.450.270">
    <property type="match status" value="1"/>
</dbReference>
<dbReference type="GO" id="GO:0009881">
    <property type="term" value="F:photoreceptor activity"/>
    <property type="evidence" value="ECO:0007669"/>
    <property type="project" value="UniProtKB-KW"/>
</dbReference>
<evidence type="ECO:0000256" key="4">
    <source>
        <dbReference type="ARBA" id="ARBA00022553"/>
    </source>
</evidence>
<keyword evidence="9" id="KW-0067">ATP-binding</keyword>
<dbReference type="GO" id="GO:0000160">
    <property type="term" value="P:phosphorelay signal transduction system"/>
    <property type="evidence" value="ECO:0007669"/>
    <property type="project" value="InterPro"/>
</dbReference>
<dbReference type="Pfam" id="PF07536">
    <property type="entry name" value="HWE_HK"/>
    <property type="match status" value="1"/>
</dbReference>
<dbReference type="InterPro" id="IPR013654">
    <property type="entry name" value="PAS_2"/>
</dbReference>
<evidence type="ECO:0000256" key="6">
    <source>
        <dbReference type="ARBA" id="ARBA00022679"/>
    </source>
</evidence>
<dbReference type="InterPro" id="IPR011102">
    <property type="entry name" value="Sig_transdc_His_kinase_HWE"/>
</dbReference>
<proteinExistence type="predicted"/>
<evidence type="ECO:0000256" key="2">
    <source>
        <dbReference type="ARBA" id="ARBA00012438"/>
    </source>
</evidence>
<keyword evidence="5" id="KW-0716">Sensory transduction</keyword>
<evidence type="ECO:0000256" key="3">
    <source>
        <dbReference type="ARBA" id="ARBA00022543"/>
    </source>
</evidence>
<dbReference type="RefSeq" id="WP_189679882.1">
    <property type="nucleotide sequence ID" value="NZ_BNCJ01000004.1"/>
</dbReference>
<keyword evidence="17" id="KW-1185">Reference proteome</keyword>
<dbReference type="SUPFAM" id="SSF52172">
    <property type="entry name" value="CheY-like"/>
    <property type="match status" value="1"/>
</dbReference>
<sequence length="861" mass="93252">MAEPKVDLTNCDREPIHRLGRVQSYGALLALGPDWTVLNASANLDSILGSDAASAIGQPVSTLIDAEALKRIRSSMGAVESSDNAVRLFGLKVREALGPFDVSIHQSGRRLLVELEPKGRAVEVDVMAEVHPLIRRIRFRDSFESLAADAARSLRALSHFDSVMVYRFERDGSGKVIAEDRADGKRRYLGQHFPASDIPVQARALYKRSLLRLIADVSDTGARILPEPGPGEEELDLSMAVTRAVSPIHLEYLSNMGVGASMSVSIMKDGELWGLFACHHDGPHYIDYERRTAVEMFGHLFSYELGRYEESVRRKASEDTSRLQNRLMSQVVDGQDLSGPLLAMSDGIQGLIPHDGMALLWAGKIATRGDTPPEGAIRALADTLAAPVGETGDVVAIGSLASRLEGASDYAKTSAGALILPVSRGGSDFVMFFRREIEAVMDWAGDPSKPVKVGPNGIRLTPRQSFEVWREMVVGHCAPWSDYALHAAGTFRTLLLEVVLKVAEAQTLERKRATEQQQLLISELNHRVRNILNLMRGLVAQSKVGATSLAEFTDSLDGRIYSLAQAHDQLTRDSWEPASLRQLILLEFEAYADAKAQRVTIKGPDARILPTAYTALALVLHEMATNSIKYGALCDKAGRVDIELSFDAQGALTIDWKERGGPPVAPPQRRGFGTTIIERSIPHELRGSASIDYKVSGVEARFVVPAPLATRDEEPETDMNTATPSSDMPANAARPTTAVSGEGLVLEDSLIIALDAADTLKELGASNVHISSSVGEALKMIEQRRFDFALLDVNLGSEQSVPVAERLAEIGVPFVLATGYGEAAALVESYPPCVIVQKPFASDTLSSAFERALASDAPRAG</sequence>
<evidence type="ECO:0000313" key="16">
    <source>
        <dbReference type="EMBL" id="GHF48004.1"/>
    </source>
</evidence>
<evidence type="ECO:0000256" key="9">
    <source>
        <dbReference type="ARBA" id="ARBA00022840"/>
    </source>
</evidence>
<accession>A0A8J3M6J2</accession>
<dbReference type="InterPro" id="IPR001294">
    <property type="entry name" value="Phytochrome"/>
</dbReference>
<dbReference type="GO" id="GO:0004673">
    <property type="term" value="F:protein histidine kinase activity"/>
    <property type="evidence" value="ECO:0007669"/>
    <property type="project" value="UniProtKB-EC"/>
</dbReference>
<organism evidence="16 17">
    <name type="scientific">Seohaeicola zhoushanensis</name>
    <dbReference type="NCBI Taxonomy" id="1569283"/>
    <lineage>
        <taxon>Bacteria</taxon>
        <taxon>Pseudomonadati</taxon>
        <taxon>Pseudomonadota</taxon>
        <taxon>Alphaproteobacteria</taxon>
        <taxon>Rhodobacterales</taxon>
        <taxon>Roseobacteraceae</taxon>
        <taxon>Seohaeicola</taxon>
    </lineage>
</organism>
<evidence type="ECO:0000256" key="1">
    <source>
        <dbReference type="ARBA" id="ARBA00000085"/>
    </source>
</evidence>
<dbReference type="InterPro" id="IPR036890">
    <property type="entry name" value="HATPase_C_sf"/>
</dbReference>
<dbReference type="GO" id="GO:0009584">
    <property type="term" value="P:detection of visible light"/>
    <property type="evidence" value="ECO:0007669"/>
    <property type="project" value="InterPro"/>
</dbReference>
<dbReference type="SMART" id="SM00065">
    <property type="entry name" value="GAF"/>
    <property type="match status" value="1"/>
</dbReference>
<evidence type="ECO:0000256" key="13">
    <source>
        <dbReference type="SAM" id="MobiDB-lite"/>
    </source>
</evidence>
<dbReference type="SUPFAM" id="SSF55785">
    <property type="entry name" value="PYP-like sensor domain (PAS domain)"/>
    <property type="match status" value="1"/>
</dbReference>
<dbReference type="Pfam" id="PF00360">
    <property type="entry name" value="PHY"/>
    <property type="match status" value="1"/>
</dbReference>
<dbReference type="Gene3D" id="3.40.50.2300">
    <property type="match status" value="1"/>
</dbReference>
<dbReference type="InterPro" id="IPR016132">
    <property type="entry name" value="Phyto_chromo_attachment"/>
</dbReference>
<evidence type="ECO:0000256" key="11">
    <source>
        <dbReference type="ARBA" id="ARBA00023170"/>
    </source>
</evidence>
<dbReference type="PROSITE" id="PS50046">
    <property type="entry name" value="PHYTOCHROME_2"/>
    <property type="match status" value="1"/>
</dbReference>
<dbReference type="Pfam" id="PF08446">
    <property type="entry name" value="PAS_2"/>
    <property type="match status" value="1"/>
</dbReference>
<feature type="region of interest" description="Disordered" evidence="13">
    <location>
        <begin position="709"/>
        <end position="734"/>
    </location>
</feature>
<dbReference type="SUPFAM" id="SSF55874">
    <property type="entry name" value="ATPase domain of HSP90 chaperone/DNA topoisomerase II/histidine kinase"/>
    <property type="match status" value="1"/>
</dbReference>
<name>A0A8J3M6J2_9RHOB</name>
<keyword evidence="8 16" id="KW-0418">Kinase</keyword>
<dbReference type="Proteomes" id="UP000626220">
    <property type="component" value="Unassembled WGS sequence"/>
</dbReference>
<dbReference type="GO" id="GO:0005524">
    <property type="term" value="F:ATP binding"/>
    <property type="evidence" value="ECO:0007669"/>
    <property type="project" value="UniProtKB-KW"/>
</dbReference>
<dbReference type="Gene3D" id="3.30.450.20">
    <property type="entry name" value="PAS domain"/>
    <property type="match status" value="1"/>
</dbReference>
<dbReference type="EC" id="2.7.13.3" evidence="2"/>
<keyword evidence="6" id="KW-0808">Transferase</keyword>
<dbReference type="InterPro" id="IPR029016">
    <property type="entry name" value="GAF-like_dom_sf"/>
</dbReference>
<dbReference type="Gene3D" id="3.30.565.10">
    <property type="entry name" value="Histidine kinase-like ATPase, C-terminal domain"/>
    <property type="match status" value="1"/>
</dbReference>
<reference evidence="16" key="1">
    <citation type="journal article" date="2014" name="Int. J. Syst. Evol. Microbiol.">
        <title>Complete genome sequence of Corynebacterium casei LMG S-19264T (=DSM 44701T), isolated from a smear-ripened cheese.</title>
        <authorList>
            <consortium name="US DOE Joint Genome Institute (JGI-PGF)"/>
            <person name="Walter F."/>
            <person name="Albersmeier A."/>
            <person name="Kalinowski J."/>
            <person name="Ruckert C."/>
        </authorList>
    </citation>
    <scope>NUCLEOTIDE SEQUENCE</scope>
    <source>
        <strain evidence="16">KCTC 42650</strain>
    </source>
</reference>
<dbReference type="PANTHER" id="PTHR41523">
    <property type="entry name" value="TWO-COMPONENT SYSTEM SENSOR PROTEIN"/>
    <property type="match status" value="1"/>
</dbReference>
<dbReference type="GO" id="GO:0006355">
    <property type="term" value="P:regulation of DNA-templated transcription"/>
    <property type="evidence" value="ECO:0007669"/>
    <property type="project" value="InterPro"/>
</dbReference>
<evidence type="ECO:0000259" key="15">
    <source>
        <dbReference type="PROSITE" id="PS50110"/>
    </source>
</evidence>
<evidence type="ECO:0000256" key="12">
    <source>
        <dbReference type="PROSITE-ProRule" id="PRU00169"/>
    </source>
</evidence>
<feature type="modified residue" description="4-aspartylphosphate" evidence="12">
    <location>
        <position position="792"/>
    </location>
</feature>
<comment type="caution">
    <text evidence="16">The sequence shown here is derived from an EMBL/GenBank/DDBJ whole genome shotgun (WGS) entry which is preliminary data.</text>
</comment>
<dbReference type="Gene3D" id="3.30.450.40">
    <property type="match status" value="1"/>
</dbReference>
<dbReference type="SMART" id="SM00911">
    <property type="entry name" value="HWE_HK"/>
    <property type="match status" value="1"/>
</dbReference>
<protein>
    <recommendedName>
        <fullName evidence="2">histidine kinase</fullName>
        <ecNumber evidence="2">2.7.13.3</ecNumber>
    </recommendedName>
</protein>
<reference evidence="16" key="2">
    <citation type="submission" date="2020-09" db="EMBL/GenBank/DDBJ databases">
        <authorList>
            <person name="Sun Q."/>
            <person name="Kim S."/>
        </authorList>
    </citation>
    <scope>NUCLEOTIDE SEQUENCE</scope>
    <source>
        <strain evidence="16">KCTC 42650</strain>
    </source>
</reference>
<feature type="domain" description="Phytochrome chromophore attachment site" evidence="14">
    <location>
        <begin position="142"/>
        <end position="299"/>
    </location>
</feature>
<feature type="domain" description="Response regulatory" evidence="15">
    <location>
        <begin position="742"/>
        <end position="853"/>
    </location>
</feature>
<dbReference type="PRINTS" id="PR01033">
    <property type="entry name" value="PHYTOCHROME"/>
</dbReference>
<dbReference type="PROSITE" id="PS50110">
    <property type="entry name" value="RESPONSE_REGULATORY"/>
    <property type="match status" value="1"/>
</dbReference>
<dbReference type="EMBL" id="BNCJ01000004">
    <property type="protein sequence ID" value="GHF48004.1"/>
    <property type="molecule type" value="Genomic_DNA"/>
</dbReference>
<dbReference type="InterPro" id="IPR043150">
    <property type="entry name" value="Phytochrome_PHY_sf"/>
</dbReference>
<dbReference type="Pfam" id="PF01590">
    <property type="entry name" value="GAF"/>
    <property type="match status" value="1"/>
</dbReference>
<evidence type="ECO:0000256" key="5">
    <source>
        <dbReference type="ARBA" id="ARBA00022606"/>
    </source>
</evidence>
<dbReference type="InterPro" id="IPR011006">
    <property type="entry name" value="CheY-like_superfamily"/>
</dbReference>
<dbReference type="PANTHER" id="PTHR41523:SF7">
    <property type="entry name" value="HISTIDINE KINASE"/>
    <property type="match status" value="1"/>
</dbReference>
<feature type="compositionally biased region" description="Polar residues" evidence="13">
    <location>
        <begin position="718"/>
        <end position="728"/>
    </location>
</feature>
<keyword evidence="11" id="KW-0675">Receptor</keyword>
<keyword evidence="4 12" id="KW-0597">Phosphoprotein</keyword>
<comment type="catalytic activity">
    <reaction evidence="1">
        <text>ATP + protein L-histidine = ADP + protein N-phospho-L-histidine.</text>
        <dbReference type="EC" id="2.7.13.3"/>
    </reaction>
</comment>
<keyword evidence="7" id="KW-0547">Nucleotide-binding</keyword>
<dbReference type="InterPro" id="IPR003018">
    <property type="entry name" value="GAF"/>
</dbReference>
<dbReference type="AlphaFoldDB" id="A0A8J3M6J2"/>
<dbReference type="InterPro" id="IPR013515">
    <property type="entry name" value="Phytochrome_cen-reg"/>
</dbReference>
<dbReference type="SUPFAM" id="SSF55781">
    <property type="entry name" value="GAF domain-like"/>
    <property type="match status" value="2"/>
</dbReference>
<gene>
    <name evidence="16" type="ORF">GCM10017056_19400</name>
</gene>
<evidence type="ECO:0000313" key="17">
    <source>
        <dbReference type="Proteomes" id="UP000626220"/>
    </source>
</evidence>
<evidence type="ECO:0000256" key="10">
    <source>
        <dbReference type="ARBA" id="ARBA00022991"/>
    </source>
</evidence>
<dbReference type="InterPro" id="IPR035965">
    <property type="entry name" value="PAS-like_dom_sf"/>
</dbReference>
<evidence type="ECO:0000259" key="14">
    <source>
        <dbReference type="PROSITE" id="PS50046"/>
    </source>
</evidence>
<keyword evidence="10" id="KW-0157">Chromophore</keyword>
<evidence type="ECO:0000256" key="7">
    <source>
        <dbReference type="ARBA" id="ARBA00022741"/>
    </source>
</evidence>
<dbReference type="InterPro" id="IPR001789">
    <property type="entry name" value="Sig_transdc_resp-reg_receiver"/>
</dbReference>
<keyword evidence="3" id="KW-0600">Photoreceptor protein</keyword>